<accession>A0A9P6WD97</accession>
<keyword evidence="3" id="KW-1185">Reference proteome</keyword>
<dbReference type="EMBL" id="PUHR01000016">
    <property type="protein sequence ID" value="KAG0671043.1"/>
    <property type="molecule type" value="Genomic_DNA"/>
</dbReference>
<evidence type="ECO:0008006" key="4">
    <source>
        <dbReference type="Google" id="ProtNLM"/>
    </source>
</evidence>
<dbReference type="PANTHER" id="PTHR40375:SF2">
    <property type="entry name" value="SPORULATION-SPECIFIC PROTEIN 22"/>
    <property type="match status" value="1"/>
</dbReference>
<organism evidence="2 3">
    <name type="scientific">Maudiozyma exigua</name>
    <name type="common">Yeast</name>
    <name type="synonym">Kazachstania exigua</name>
    <dbReference type="NCBI Taxonomy" id="34358"/>
    <lineage>
        <taxon>Eukaryota</taxon>
        <taxon>Fungi</taxon>
        <taxon>Dikarya</taxon>
        <taxon>Ascomycota</taxon>
        <taxon>Saccharomycotina</taxon>
        <taxon>Saccharomycetes</taxon>
        <taxon>Saccharomycetales</taxon>
        <taxon>Saccharomycetaceae</taxon>
        <taxon>Maudiozyma</taxon>
    </lineage>
</organism>
<dbReference type="Pfam" id="PF08631">
    <property type="entry name" value="SPO22"/>
    <property type="match status" value="1"/>
</dbReference>
<dbReference type="GO" id="GO:0051321">
    <property type="term" value="P:meiotic cell cycle"/>
    <property type="evidence" value="ECO:0007669"/>
    <property type="project" value="UniProtKB-KW"/>
</dbReference>
<keyword evidence="1" id="KW-0469">Meiosis</keyword>
<gene>
    <name evidence="2" type="ORF">C6P45_001330</name>
</gene>
<dbReference type="InterPro" id="IPR013940">
    <property type="entry name" value="Spo22/ZIP4/TEX11"/>
</dbReference>
<proteinExistence type="predicted"/>
<dbReference type="Proteomes" id="UP000750334">
    <property type="component" value="Unassembled WGS sequence"/>
</dbReference>
<reference evidence="2 3" key="1">
    <citation type="submission" date="2020-11" db="EMBL/GenBank/DDBJ databases">
        <title>Kefir isolates.</title>
        <authorList>
            <person name="Marcisauskas S."/>
            <person name="Kim Y."/>
            <person name="Blasche S."/>
        </authorList>
    </citation>
    <scope>NUCLEOTIDE SEQUENCE [LARGE SCALE GENOMIC DNA]</scope>
    <source>
        <strain evidence="2 3">OG2</strain>
    </source>
</reference>
<evidence type="ECO:0000256" key="1">
    <source>
        <dbReference type="ARBA" id="ARBA00023254"/>
    </source>
</evidence>
<dbReference type="InterPro" id="IPR039057">
    <property type="entry name" value="Spo22/ZIP4"/>
</dbReference>
<dbReference type="AlphaFoldDB" id="A0A9P6WD97"/>
<protein>
    <recommendedName>
        <fullName evidence="4">Protein ZIP4 homolog</fullName>
    </recommendedName>
</protein>
<evidence type="ECO:0000313" key="2">
    <source>
        <dbReference type="EMBL" id="KAG0671043.1"/>
    </source>
</evidence>
<dbReference type="OrthoDB" id="65716at2759"/>
<dbReference type="GO" id="GO:0090173">
    <property type="term" value="P:regulation of synaptonemal complex assembly"/>
    <property type="evidence" value="ECO:0007669"/>
    <property type="project" value="InterPro"/>
</dbReference>
<name>A0A9P6WD97_MAUEX</name>
<evidence type="ECO:0000313" key="3">
    <source>
        <dbReference type="Proteomes" id="UP000750334"/>
    </source>
</evidence>
<sequence>MSNTIISTFENTINEFCEVATWLNSQLLDSKNLTATNYKIISNRIDALQPTAEKYETSFRDGNINVDETILIRFENLYSTLWNTITLLLKNNYDNDFVLKSLVNNIKHDKDSISEIEEKIFDVTKAHIDLFTNIITTKNDSNLQNSLVEAHICLFQSYIQRNDTETARIYLEKVQMDNLPNPIIPKTILEISRTIYNSSLHVYKKSINKTSEVLNDIATYLEKSLQFITRFVNDIKTHIDYVPLKYSLLSLLVQCIIENPSFSSDNKERAMTLLEQLQMEYPKKAIPFQLHVKFLKIAKSEDMTDMIASTIMQMILNVDIPKNIDSLLNTINEISEISTKHALNSLDYLFRNKIDQIKDQVIFERVIVTRFYMTLQSKNLSETEMIESLCEFYKLMEQNISKPLSRTSVSSLVTLLWSSGKKIEKTESYVLCSKFYELSLNDLISESYADLGKLQRALVNSYILSNELTKADDLLNSMSSQEKIYPLTILLQVKLQLALQNITQIPKLFQLFSQSSTERSIESFILSLNEVRNYPELLISGVTSLFKMLNKMNESIGKLEKGKWDLSIVSLVRFTVQSVLKLGEETQQNLNLNVRKIISLLDVPQKYFKDLKSKRVLNILEDGTTSNETTFKLTVDDIEWFASTAYNVGSALLQDETQLEASLECVSLANRYVELIPYADFTFTKMYYFNYWGYRCRAQTILIKYHILDVQQGRDIENFSKLQNSEPEMLIQDIIAFIQIATPNKLISTDQIDELEILIIEACQVYLNLLLDESKIDAINNIFSIELCQNQIELDTSLAQCLINRDGIPMNMRRPFLIKLISRSLNKDYYSITTICYWIRIVFTDYNNKISSMEHDIFECTLTKVKENKNTSCNRSLEEELDIENISSICWNFGITCLISEERDEFIKWAKLAYRFSKYARIGLEQQMRNLWNSLLSTGQVPNTDQIANIFVD</sequence>
<comment type="caution">
    <text evidence="2">The sequence shown here is derived from an EMBL/GenBank/DDBJ whole genome shotgun (WGS) entry which is preliminary data.</text>
</comment>
<dbReference type="PANTHER" id="PTHR40375">
    <property type="entry name" value="SPORULATION-SPECIFIC PROTEIN 22"/>
    <property type="match status" value="1"/>
</dbReference>